<proteinExistence type="predicted"/>
<evidence type="ECO:0000313" key="2">
    <source>
        <dbReference type="Proteomes" id="UP000023152"/>
    </source>
</evidence>
<accession>X6P8W7</accession>
<keyword evidence="2" id="KW-1185">Reference proteome</keyword>
<organism evidence="1 2">
    <name type="scientific">Reticulomyxa filosa</name>
    <dbReference type="NCBI Taxonomy" id="46433"/>
    <lineage>
        <taxon>Eukaryota</taxon>
        <taxon>Sar</taxon>
        <taxon>Rhizaria</taxon>
        <taxon>Retaria</taxon>
        <taxon>Foraminifera</taxon>
        <taxon>Monothalamids</taxon>
        <taxon>Reticulomyxidae</taxon>
        <taxon>Reticulomyxa</taxon>
    </lineage>
</organism>
<dbReference type="EMBL" id="ASPP01002086">
    <property type="protein sequence ID" value="ETO34965.1"/>
    <property type="molecule type" value="Genomic_DNA"/>
</dbReference>
<name>X6P8W7_RETFI</name>
<protein>
    <submittedName>
        <fullName evidence="1">Uncharacterized protein</fullName>
    </submittedName>
</protein>
<dbReference type="AlphaFoldDB" id="X6P8W7"/>
<gene>
    <name evidence="1" type="ORF">RFI_02109</name>
</gene>
<evidence type="ECO:0000313" key="1">
    <source>
        <dbReference type="EMBL" id="ETO34965.1"/>
    </source>
</evidence>
<feature type="non-terminal residue" evidence="1">
    <location>
        <position position="1"/>
    </location>
</feature>
<dbReference type="Proteomes" id="UP000023152">
    <property type="component" value="Unassembled WGS sequence"/>
</dbReference>
<dbReference type="OrthoDB" id="9990006at2759"/>
<reference evidence="1 2" key="1">
    <citation type="journal article" date="2013" name="Curr. Biol.">
        <title>The Genome of the Foraminiferan Reticulomyxa filosa.</title>
        <authorList>
            <person name="Glockner G."/>
            <person name="Hulsmann N."/>
            <person name="Schleicher M."/>
            <person name="Noegel A.A."/>
            <person name="Eichinger L."/>
            <person name="Gallinger C."/>
            <person name="Pawlowski J."/>
            <person name="Sierra R."/>
            <person name="Euteneuer U."/>
            <person name="Pillet L."/>
            <person name="Moustafa A."/>
            <person name="Platzer M."/>
            <person name="Groth M."/>
            <person name="Szafranski K."/>
            <person name="Schliwa M."/>
        </authorList>
    </citation>
    <scope>NUCLEOTIDE SEQUENCE [LARGE SCALE GENOMIC DNA]</scope>
</reference>
<comment type="caution">
    <text evidence="1">The sequence shown here is derived from an EMBL/GenBank/DDBJ whole genome shotgun (WGS) entry which is preliminary data.</text>
</comment>
<sequence>KCHTLCADLEKIFEDVEKNLEIFGFKKGYDGNWYCQYNHIQLLHQWKCYQAWINQQPRYVFILLYKTKYGIPRRVCMLSNGKWKDYESAFDYEHRTIMLFDQKKLKIKSLQLGNPNKSSLEFNVSIQYYNDIDIHQTHTKWACFILNHTWHFRTIDWQDGDGLANFVSLLNCYTYISNTQEFNSFHVIWKDRSNYTHKEPLNPYSITFKQGIQHIKHNLQIRSHFISGKDELILFECKFDKWKPAISSKMNNSDVLLHDIYKHLPHYPIIQVHWEIFAIFMVSYKCTTDTKRSNLPKNKDLGIELILSNQKIKFNPLLYECDLHKMKIIKDTVDVKLTRNNELQKLFHEIIRNGYLCDLITSQYTNKIKKQLYNKFKKQINYNENNPNELILNDKILTILNELKILFHDDIHKHMGYPLQLWHICAILLYCSKSCNVQFSYDQIQFRHQKWPYLDSYLREAIDILHFHERREESEMEFYCGLKNVRLENIKEIKEGFFISHVSTSDDIQIAQMYRSDQGCILHFHSSMRRSPRISSCDVSWISIFKHEREILFARPTIASALDEKIHKEQYAWNAKIESEDEYTQTILLTWVLYDQYIQQIMAISAMWRWSHSIDLNLIYVALAYNCEGDINQTFELLFEFEQWKFQDKNKQKYKKKINKFVKKRCCNHNINLFCMYLSEKYKGRTAVGHAKTCTVYNGLPFVKKDQKKLIK</sequence>